<evidence type="ECO:0000313" key="2">
    <source>
        <dbReference type="Proteomes" id="UP000790377"/>
    </source>
</evidence>
<dbReference type="EMBL" id="MU269046">
    <property type="protein sequence ID" value="KAH7903327.1"/>
    <property type="molecule type" value="Genomic_DNA"/>
</dbReference>
<reference evidence="1" key="1">
    <citation type="journal article" date="2021" name="New Phytol.">
        <title>Evolutionary innovations through gain and loss of genes in the ectomycorrhizal Boletales.</title>
        <authorList>
            <person name="Wu G."/>
            <person name="Miyauchi S."/>
            <person name="Morin E."/>
            <person name="Kuo A."/>
            <person name="Drula E."/>
            <person name="Varga T."/>
            <person name="Kohler A."/>
            <person name="Feng B."/>
            <person name="Cao Y."/>
            <person name="Lipzen A."/>
            <person name="Daum C."/>
            <person name="Hundley H."/>
            <person name="Pangilinan J."/>
            <person name="Johnson J."/>
            <person name="Barry K."/>
            <person name="LaButti K."/>
            <person name="Ng V."/>
            <person name="Ahrendt S."/>
            <person name="Min B."/>
            <person name="Choi I.G."/>
            <person name="Park H."/>
            <person name="Plett J.M."/>
            <person name="Magnuson J."/>
            <person name="Spatafora J.W."/>
            <person name="Nagy L.G."/>
            <person name="Henrissat B."/>
            <person name="Grigoriev I.V."/>
            <person name="Yang Z.L."/>
            <person name="Xu J."/>
            <person name="Martin F.M."/>
        </authorList>
    </citation>
    <scope>NUCLEOTIDE SEQUENCE</scope>
    <source>
        <strain evidence="1">ATCC 28755</strain>
    </source>
</reference>
<gene>
    <name evidence="1" type="ORF">BJ138DRAFT_1020823</name>
</gene>
<organism evidence="1 2">
    <name type="scientific">Hygrophoropsis aurantiaca</name>
    <dbReference type="NCBI Taxonomy" id="72124"/>
    <lineage>
        <taxon>Eukaryota</taxon>
        <taxon>Fungi</taxon>
        <taxon>Dikarya</taxon>
        <taxon>Basidiomycota</taxon>
        <taxon>Agaricomycotina</taxon>
        <taxon>Agaricomycetes</taxon>
        <taxon>Agaricomycetidae</taxon>
        <taxon>Boletales</taxon>
        <taxon>Coniophorineae</taxon>
        <taxon>Hygrophoropsidaceae</taxon>
        <taxon>Hygrophoropsis</taxon>
    </lineage>
</organism>
<feature type="non-terminal residue" evidence="1">
    <location>
        <position position="1"/>
    </location>
</feature>
<dbReference type="Proteomes" id="UP000790377">
    <property type="component" value="Unassembled WGS sequence"/>
</dbReference>
<sequence length="114" mass="12977">IKHLDQQIQIFDSRKGGFNRPPCVAFGHRFTDEKFEPSYTKGSTRHVYFARGQDDSVVLWDYRNLKNAVIKRHYQQIDAVVHTAFSNSEVVAFGGRKGGGVVTFLGDYLHSDEV</sequence>
<evidence type="ECO:0000313" key="1">
    <source>
        <dbReference type="EMBL" id="KAH7903327.1"/>
    </source>
</evidence>
<keyword evidence="2" id="KW-1185">Reference proteome</keyword>
<accession>A0ACB7ZR57</accession>
<comment type="caution">
    <text evidence="1">The sequence shown here is derived from an EMBL/GenBank/DDBJ whole genome shotgun (WGS) entry which is preliminary data.</text>
</comment>
<proteinExistence type="predicted"/>
<name>A0ACB7ZR57_9AGAM</name>
<protein>
    <submittedName>
        <fullName evidence="1">Uncharacterized protein</fullName>
    </submittedName>
</protein>